<dbReference type="EMBL" id="MU826351">
    <property type="protein sequence ID" value="KAJ7381107.1"/>
    <property type="molecule type" value="Genomic_DNA"/>
</dbReference>
<accession>A0A9W9ZG73</accession>
<dbReference type="PANTHER" id="PTHR22948">
    <property type="entry name" value="TUDOR DOMAIN CONTAINING PROTEIN"/>
    <property type="match status" value="1"/>
</dbReference>
<name>A0A9W9ZG73_9CNID</name>
<dbReference type="OrthoDB" id="6022388at2759"/>
<dbReference type="Gene3D" id="2.30.30.140">
    <property type="match status" value="1"/>
</dbReference>
<dbReference type="GO" id="GO:0004674">
    <property type="term" value="F:protein serine/threonine kinase activity"/>
    <property type="evidence" value="ECO:0007669"/>
    <property type="project" value="UniProtKB-EC"/>
</dbReference>
<comment type="caution">
    <text evidence="2">The sequence shown here is derived from an EMBL/GenBank/DDBJ whole genome shotgun (WGS) entry which is preliminary data.</text>
</comment>
<dbReference type="InterPro" id="IPR002999">
    <property type="entry name" value="Tudor"/>
</dbReference>
<evidence type="ECO:0000313" key="3">
    <source>
        <dbReference type="Proteomes" id="UP001163046"/>
    </source>
</evidence>
<evidence type="ECO:0000313" key="2">
    <source>
        <dbReference type="EMBL" id="KAJ7381107.1"/>
    </source>
</evidence>
<organism evidence="2 3">
    <name type="scientific">Desmophyllum pertusum</name>
    <dbReference type="NCBI Taxonomy" id="174260"/>
    <lineage>
        <taxon>Eukaryota</taxon>
        <taxon>Metazoa</taxon>
        <taxon>Cnidaria</taxon>
        <taxon>Anthozoa</taxon>
        <taxon>Hexacorallia</taxon>
        <taxon>Scleractinia</taxon>
        <taxon>Caryophylliina</taxon>
        <taxon>Caryophylliidae</taxon>
        <taxon>Desmophyllum</taxon>
    </lineage>
</organism>
<dbReference type="InterPro" id="IPR047383">
    <property type="entry name" value="Tudor_TDRD8"/>
</dbReference>
<feature type="domain" description="Tudor" evidence="1">
    <location>
        <begin position="123"/>
        <end position="182"/>
    </location>
</feature>
<dbReference type="FunFam" id="2.30.30.140:FF:000018">
    <property type="entry name" value="Serine/threonine-protein kinase 31"/>
    <property type="match status" value="1"/>
</dbReference>
<protein>
    <submittedName>
        <fullName evidence="2">RNA catabolic process</fullName>
        <ecNumber evidence="2">2.7.11.1</ecNumber>
    </submittedName>
</protein>
<sequence length="473" mass="54082">MKRRQQTMLSFLSVNVDKRLRRQTEVHYKPKSPVSSSSPWASNNCNVMPARRRSSFEDGVDARPSSPQVENGELPEERVFVTHVESPVMFWAQTAEHEAAQAIEKMSSDLQIYCRNKPLLQSTPHIDKVYGGVYPEDKQWYRCRVKELVEEDKVSVHFVDYGNTDVISLRTIVFLSHENLSLVPFAQLFCLDGVVATNSDLYDKGVNVLHDLPMASCLMDDSEGGVGNIANELIKQGLVMAIEQLQDGPPPLSPRKVKKLLTNYGNFILLKQLSTRKNMEQAVNHKCLELVSKVSELKTMRDEAPANGKTSEVIRETIDLTRNNRIVLGSLKSLQQVQESESNLQQAQECLRHCKDKEELLTADMFPKEIKARQDLFDTIDLFCQEVDLIPLQEREKSLRYTSCPLGKCMHLTSFKKQQEALDSYSTDPVHEGAVEAYEQWLERSHQDVTEVRQKVKCVQRTLQQHFLVCNWL</sequence>
<keyword evidence="3" id="KW-1185">Reference proteome</keyword>
<dbReference type="InterPro" id="IPR050621">
    <property type="entry name" value="Tudor_domain_containing"/>
</dbReference>
<gene>
    <name evidence="2" type="primary">STK31_1</name>
    <name evidence="2" type="ORF">OS493_004705</name>
</gene>
<dbReference type="SUPFAM" id="SSF63748">
    <property type="entry name" value="Tudor/PWWP/MBT"/>
    <property type="match status" value="1"/>
</dbReference>
<dbReference type="SMART" id="SM00333">
    <property type="entry name" value="TUDOR"/>
    <property type="match status" value="1"/>
</dbReference>
<dbReference type="Proteomes" id="UP001163046">
    <property type="component" value="Unassembled WGS sequence"/>
</dbReference>
<reference evidence="2" key="1">
    <citation type="submission" date="2023-01" db="EMBL/GenBank/DDBJ databases">
        <title>Genome assembly of the deep-sea coral Lophelia pertusa.</title>
        <authorList>
            <person name="Herrera S."/>
            <person name="Cordes E."/>
        </authorList>
    </citation>
    <scope>NUCLEOTIDE SEQUENCE</scope>
    <source>
        <strain evidence="2">USNM1676648</strain>
        <tissue evidence="2">Polyp</tissue>
    </source>
</reference>
<dbReference type="EC" id="2.7.11.1" evidence="2"/>
<dbReference type="AlphaFoldDB" id="A0A9W9ZG73"/>
<dbReference type="CDD" id="cd20430">
    <property type="entry name" value="Tudor_TDRD8"/>
    <property type="match status" value="1"/>
</dbReference>
<dbReference type="Pfam" id="PF00567">
    <property type="entry name" value="TUDOR"/>
    <property type="match status" value="1"/>
</dbReference>
<dbReference type="PANTHER" id="PTHR22948:SF73">
    <property type="entry name" value="SERINE_THREONINE-PROTEIN KINASE 31"/>
    <property type="match status" value="1"/>
</dbReference>
<evidence type="ECO:0000259" key="1">
    <source>
        <dbReference type="PROSITE" id="PS50304"/>
    </source>
</evidence>
<proteinExistence type="predicted"/>
<dbReference type="PROSITE" id="PS50304">
    <property type="entry name" value="TUDOR"/>
    <property type="match status" value="1"/>
</dbReference>
<keyword evidence="2" id="KW-0808">Transferase</keyword>